<accession>A0AAW2NRE1</accession>
<feature type="region of interest" description="Disordered" evidence="1">
    <location>
        <begin position="1"/>
        <end position="24"/>
    </location>
</feature>
<reference evidence="2" key="2">
    <citation type="journal article" date="2024" name="Plant">
        <title>Genomic evolution and insights into agronomic trait innovations of Sesamum species.</title>
        <authorList>
            <person name="Miao H."/>
            <person name="Wang L."/>
            <person name="Qu L."/>
            <person name="Liu H."/>
            <person name="Sun Y."/>
            <person name="Le M."/>
            <person name="Wang Q."/>
            <person name="Wei S."/>
            <person name="Zheng Y."/>
            <person name="Lin W."/>
            <person name="Duan Y."/>
            <person name="Cao H."/>
            <person name="Xiong S."/>
            <person name="Wang X."/>
            <person name="Wei L."/>
            <person name="Li C."/>
            <person name="Ma Q."/>
            <person name="Ju M."/>
            <person name="Zhao R."/>
            <person name="Li G."/>
            <person name="Mu C."/>
            <person name="Tian Q."/>
            <person name="Mei H."/>
            <person name="Zhang T."/>
            <person name="Gao T."/>
            <person name="Zhang H."/>
        </authorList>
    </citation>
    <scope>NUCLEOTIDE SEQUENCE</scope>
    <source>
        <strain evidence="2">KEN8</strain>
    </source>
</reference>
<comment type="caution">
    <text evidence="2">The sequence shown here is derived from an EMBL/GenBank/DDBJ whole genome shotgun (WGS) entry which is preliminary data.</text>
</comment>
<evidence type="ECO:0000256" key="1">
    <source>
        <dbReference type="SAM" id="MobiDB-lite"/>
    </source>
</evidence>
<dbReference type="AlphaFoldDB" id="A0AAW2NRE1"/>
<evidence type="ECO:0000313" key="2">
    <source>
        <dbReference type="EMBL" id="KAL0346397.1"/>
    </source>
</evidence>
<proteinExistence type="predicted"/>
<gene>
    <name evidence="2" type="ORF">Scaly_1655700</name>
</gene>
<dbReference type="EMBL" id="JACGWM010000010">
    <property type="protein sequence ID" value="KAL0346397.1"/>
    <property type="molecule type" value="Genomic_DNA"/>
</dbReference>
<protein>
    <submittedName>
        <fullName evidence="2">Uncharacterized protein</fullName>
    </submittedName>
</protein>
<organism evidence="2">
    <name type="scientific">Sesamum calycinum</name>
    <dbReference type="NCBI Taxonomy" id="2727403"/>
    <lineage>
        <taxon>Eukaryota</taxon>
        <taxon>Viridiplantae</taxon>
        <taxon>Streptophyta</taxon>
        <taxon>Embryophyta</taxon>
        <taxon>Tracheophyta</taxon>
        <taxon>Spermatophyta</taxon>
        <taxon>Magnoliopsida</taxon>
        <taxon>eudicotyledons</taxon>
        <taxon>Gunneridae</taxon>
        <taxon>Pentapetalae</taxon>
        <taxon>asterids</taxon>
        <taxon>lamiids</taxon>
        <taxon>Lamiales</taxon>
        <taxon>Pedaliaceae</taxon>
        <taxon>Sesamum</taxon>
    </lineage>
</organism>
<sequence>MAMNIVPLNLKSTAKNSPAPKNNVPYEKLQRKLTLKEMQARQYPFLGSDVSGIFDDLLEAILINLPEIKRPKEAEQRDDPKYCK</sequence>
<reference evidence="2" key="1">
    <citation type="submission" date="2020-06" db="EMBL/GenBank/DDBJ databases">
        <authorList>
            <person name="Li T."/>
            <person name="Hu X."/>
            <person name="Zhang T."/>
            <person name="Song X."/>
            <person name="Zhang H."/>
            <person name="Dai N."/>
            <person name="Sheng W."/>
            <person name="Hou X."/>
            <person name="Wei L."/>
        </authorList>
    </citation>
    <scope>NUCLEOTIDE SEQUENCE</scope>
    <source>
        <strain evidence="2">KEN8</strain>
        <tissue evidence="2">Leaf</tissue>
    </source>
</reference>
<name>A0AAW2NRE1_9LAMI</name>
<feature type="compositionally biased region" description="Polar residues" evidence="1">
    <location>
        <begin position="10"/>
        <end position="20"/>
    </location>
</feature>